<dbReference type="AlphaFoldDB" id="A0A0E3WBJ1"/>
<protein>
    <submittedName>
        <fullName evidence="1">Uncharacterized protein</fullName>
    </submittedName>
</protein>
<name>A0A0E3WBJ1_MYCLN</name>
<gene>
    <name evidence="1" type="ORF">BN1232_01255</name>
</gene>
<dbReference type="STRING" id="141349.BN1232_01255"/>
<evidence type="ECO:0000313" key="1">
    <source>
        <dbReference type="EMBL" id="CQD07164.1"/>
    </source>
</evidence>
<dbReference type="EMBL" id="CTEE01000001">
    <property type="protein sequence ID" value="CQD07164.1"/>
    <property type="molecule type" value="Genomic_DNA"/>
</dbReference>
<evidence type="ECO:0000313" key="2">
    <source>
        <dbReference type="Proteomes" id="UP000199251"/>
    </source>
</evidence>
<organism evidence="1 2">
    <name type="scientific">Mycobacterium lentiflavum</name>
    <dbReference type="NCBI Taxonomy" id="141349"/>
    <lineage>
        <taxon>Bacteria</taxon>
        <taxon>Bacillati</taxon>
        <taxon>Actinomycetota</taxon>
        <taxon>Actinomycetes</taxon>
        <taxon>Mycobacteriales</taxon>
        <taxon>Mycobacteriaceae</taxon>
        <taxon>Mycobacterium</taxon>
        <taxon>Mycobacterium simiae complex</taxon>
    </lineage>
</organism>
<dbReference type="Proteomes" id="UP000199251">
    <property type="component" value="Unassembled WGS sequence"/>
</dbReference>
<sequence length="421" mass="46695">MDCAEGRDGPRVSGVRHLSVPADDRMDGAPLLAVLLRVGGSIYPAIVSSQPGVRTYAPEQYVAWAEELGDLMGAEWLASQSPRPYTKPNIIASWLNQYGNTTPEWISRSQPVLQIGELMCNIQTLRNAGTQNLETRVDDLRLDDPDRVASAIHEIRVAAGYVHSGRRVFFIPEAGIQTPDLLVDDCMEVECKHKSGVSPQDKARFEEYKVLLRKLRAVFPEHISYSALHVEAMFHVEPRRDLVDRIVATARSRLREPQPSEFSETADGLFAAHFEVLPAGAGPIELMLPRGPSKFDQRTAEAIALDQRGTLGRLIRVDLGCEVRQDRVKGLVRSVRSAARQFSGRYPAIVSVDISAIAAKGEGEAMAHLEDDILDALRSHTTISRVELWNTYFVGEVGEQVYYTSIQDINNPDARFPIDGN</sequence>
<reference evidence="1 2" key="1">
    <citation type="submission" date="2015-03" db="EMBL/GenBank/DDBJ databases">
        <authorList>
            <person name="Urmite Genomes"/>
        </authorList>
    </citation>
    <scope>NUCLEOTIDE SEQUENCE [LARGE SCALE GENOMIC DNA]</scope>
    <source>
        <strain evidence="1 2">CSUR P1491</strain>
    </source>
</reference>
<proteinExistence type="predicted"/>
<accession>A0A0E3WBJ1</accession>